<dbReference type="EMBL" id="LAZR01003151">
    <property type="protein sequence ID" value="KKN21388.1"/>
    <property type="molecule type" value="Genomic_DNA"/>
</dbReference>
<gene>
    <name evidence="1" type="ORF">LCGC14_0925730</name>
</gene>
<comment type="caution">
    <text evidence="1">The sequence shown here is derived from an EMBL/GenBank/DDBJ whole genome shotgun (WGS) entry which is preliminary data.</text>
</comment>
<evidence type="ECO:0000313" key="1">
    <source>
        <dbReference type="EMBL" id="KKN21388.1"/>
    </source>
</evidence>
<reference evidence="1" key="1">
    <citation type="journal article" date="2015" name="Nature">
        <title>Complex archaea that bridge the gap between prokaryotes and eukaryotes.</title>
        <authorList>
            <person name="Spang A."/>
            <person name="Saw J.H."/>
            <person name="Jorgensen S.L."/>
            <person name="Zaremba-Niedzwiedzka K."/>
            <person name="Martijn J."/>
            <person name="Lind A.E."/>
            <person name="van Eijk R."/>
            <person name="Schleper C."/>
            <person name="Guy L."/>
            <person name="Ettema T.J."/>
        </authorList>
    </citation>
    <scope>NUCLEOTIDE SEQUENCE</scope>
</reference>
<dbReference type="AlphaFoldDB" id="A0A0F9RW27"/>
<sequence>MNFTCTRCLNKHAGYGEIDRPMYKLTYEEKGLYLCKQCKRDLELIGMNDVKIHSFMQKHFIGI</sequence>
<protein>
    <submittedName>
        <fullName evidence="1">Uncharacterized protein</fullName>
    </submittedName>
</protein>
<name>A0A0F9RW27_9ZZZZ</name>
<organism evidence="1">
    <name type="scientific">marine sediment metagenome</name>
    <dbReference type="NCBI Taxonomy" id="412755"/>
    <lineage>
        <taxon>unclassified sequences</taxon>
        <taxon>metagenomes</taxon>
        <taxon>ecological metagenomes</taxon>
    </lineage>
</organism>
<accession>A0A0F9RW27</accession>
<proteinExistence type="predicted"/>